<dbReference type="Pfam" id="PF26639">
    <property type="entry name" value="Het-6_barrel"/>
    <property type="match status" value="1"/>
</dbReference>
<dbReference type="VEuPathDB" id="FungiDB:HZS61_006848"/>
<dbReference type="VEuPathDB" id="FungiDB:FOC1_g10001011"/>
<organism evidence="2 3">
    <name type="scientific">Fusarium oxysporum</name>
    <name type="common">Fusarium vascular wilt</name>
    <dbReference type="NCBI Taxonomy" id="5507"/>
    <lineage>
        <taxon>Eukaryota</taxon>
        <taxon>Fungi</taxon>
        <taxon>Dikarya</taxon>
        <taxon>Ascomycota</taxon>
        <taxon>Pezizomycotina</taxon>
        <taxon>Sordariomycetes</taxon>
        <taxon>Hypocreomycetidae</taxon>
        <taxon>Hypocreales</taxon>
        <taxon>Nectriaceae</taxon>
        <taxon>Fusarium</taxon>
        <taxon>Fusarium oxysporum species complex</taxon>
    </lineage>
</organism>
<dbReference type="VEuPathDB" id="FungiDB:FOIG_10247"/>
<name>A0A420PX82_FUSOX</name>
<feature type="domain" description="Heterokaryon incompatibility" evidence="1">
    <location>
        <begin position="65"/>
        <end position="241"/>
    </location>
</feature>
<dbReference type="PANTHER" id="PTHR24148:SF73">
    <property type="entry name" value="HET DOMAIN PROTEIN (AFU_ORTHOLOGUE AFUA_8G01020)"/>
    <property type="match status" value="1"/>
</dbReference>
<dbReference type="VEuPathDB" id="FungiDB:FOXG_20709"/>
<dbReference type="VEuPathDB" id="FungiDB:FOC4_g10005164"/>
<dbReference type="Pfam" id="PF06985">
    <property type="entry name" value="HET"/>
    <property type="match status" value="1"/>
</dbReference>
<dbReference type="AlphaFoldDB" id="A0A420PX82"/>
<sequence length="632" mass="70956">MSYFVYRALTPDLRRIRLIHLLPKSIRAPSTTSSIQQLSDAGASEPQLPVACTISHVSLDQPPPYFALSYTWGDTSQKGRILVGDTPFHVTKSLEVALIHLTPEDAPLTLWIDALCIDQNDEAEKTEQVQQMQQIYSQATSVITWLGPATVNSDAAMLWIQRYGSLAYSFGIGTKPELRLRPLLQAFESDPDKLPHQGLEEFLRDISAQLSSGTGGSDSVVVALSELFTRAYWSRVWVVQELVHGKSVQFVCGNMAVSEELVHHSLRLLRNFGQYERIKSAQNPQLTDSKLASTTLNVRNPVNVLKIRRAAGPFPLIYLIRTLRYFQATDPRDRIFALLSFATDAAALGLKPDYQKSCKEVYLETTISLVSKWFLDIFSLCEVHKNIPELPSWVPDFTSISQRVPLQQRAMNRKAVPVTTVLQPRFSASGDNQNTRVSYELTQTSPTSLLLPAKLVDRVTRVGTTWEPQAFRRWLQELREFSGSDSVTFEPDHLRAVWRTAVADQEIRQGDQKPRLSEHELEKVHNSLKSLDLSAADKQTLVSLGLGDYVYQLQDVAYGRRPFCTSKGHIGIGPSEMAAGDLLYILIGAHVPYILRPDIHGRLRLIGEAYVHGIMDGEAMEDDQPIDLIDMY</sequence>
<proteinExistence type="predicted"/>
<dbReference type="VEuPathDB" id="FungiDB:FOMG_16704"/>
<dbReference type="InterPro" id="IPR010730">
    <property type="entry name" value="HET"/>
</dbReference>
<dbReference type="VEuPathDB" id="FungiDB:FOZG_13173"/>
<dbReference type="Proteomes" id="UP000285860">
    <property type="component" value="Unassembled WGS sequence"/>
</dbReference>
<evidence type="ECO:0000259" key="1">
    <source>
        <dbReference type="Pfam" id="PF06985"/>
    </source>
</evidence>
<evidence type="ECO:0000313" key="2">
    <source>
        <dbReference type="EMBL" id="RKK97132.1"/>
    </source>
</evidence>
<dbReference type="PANTHER" id="PTHR24148">
    <property type="entry name" value="ANKYRIN REPEAT DOMAIN-CONTAINING PROTEIN 39 HOMOLOG-RELATED"/>
    <property type="match status" value="1"/>
</dbReference>
<protein>
    <recommendedName>
        <fullName evidence="1">Heterokaryon incompatibility domain-containing protein</fullName>
    </recommendedName>
</protein>
<dbReference type="InterPro" id="IPR052895">
    <property type="entry name" value="HetReg/Transcr_Mod"/>
</dbReference>
<gene>
    <name evidence="2" type="ORF">BFJ68_g14141</name>
</gene>
<comment type="caution">
    <text evidence="2">The sequence shown here is derived from an EMBL/GenBank/DDBJ whole genome shotgun (WGS) entry which is preliminary data.</text>
</comment>
<reference evidence="2 3" key="1">
    <citation type="journal article" date="2018" name="Sci. Rep.">
        <title>Characterisation of pathogen-specific regions and novel effector candidates in Fusarium oxysporum f. sp. cepae.</title>
        <authorList>
            <person name="Armitage A.D."/>
            <person name="Taylor A."/>
            <person name="Sobczyk M.K."/>
            <person name="Baxter L."/>
            <person name="Greenfield B.P."/>
            <person name="Bates H.J."/>
            <person name="Wilson F."/>
            <person name="Jackson A.C."/>
            <person name="Ott S."/>
            <person name="Harrison R.J."/>
            <person name="Clarkson J.P."/>
        </authorList>
    </citation>
    <scope>NUCLEOTIDE SEQUENCE [LARGE SCALE GENOMIC DNA]</scope>
    <source>
        <strain evidence="2 3">Fo_A28</strain>
    </source>
</reference>
<dbReference type="EMBL" id="MRCY01000114">
    <property type="protein sequence ID" value="RKK97132.1"/>
    <property type="molecule type" value="Genomic_DNA"/>
</dbReference>
<accession>A0A420PX82</accession>
<evidence type="ECO:0000313" key="3">
    <source>
        <dbReference type="Proteomes" id="UP000285860"/>
    </source>
</evidence>